<proteinExistence type="predicted"/>
<gene>
    <name evidence="1" type="ORF">MNBD_GAMMA12-2681</name>
</gene>
<organism evidence="1">
    <name type="scientific">hydrothermal vent metagenome</name>
    <dbReference type="NCBI Taxonomy" id="652676"/>
    <lineage>
        <taxon>unclassified sequences</taxon>
        <taxon>metagenomes</taxon>
        <taxon>ecological metagenomes</taxon>
    </lineage>
</organism>
<dbReference type="AlphaFoldDB" id="A0A3B0YG69"/>
<name>A0A3B0YG69_9ZZZZ</name>
<sequence>MGLSCKSALLMMVKGKTLYTVIARLTGKAADLLAAVAIDHESYKPQTQNDYL</sequence>
<dbReference type="EMBL" id="UOFL01000185">
    <property type="protein sequence ID" value="VAW79908.1"/>
    <property type="molecule type" value="Genomic_DNA"/>
</dbReference>
<accession>A0A3B0YG69</accession>
<reference evidence="1" key="1">
    <citation type="submission" date="2018-06" db="EMBL/GenBank/DDBJ databases">
        <authorList>
            <person name="Zhirakovskaya E."/>
        </authorList>
    </citation>
    <scope>NUCLEOTIDE SEQUENCE</scope>
</reference>
<evidence type="ECO:0000313" key="1">
    <source>
        <dbReference type="EMBL" id="VAW79908.1"/>
    </source>
</evidence>
<protein>
    <recommendedName>
        <fullName evidence="2">Mobile element protein</fullName>
    </recommendedName>
</protein>
<evidence type="ECO:0008006" key="2">
    <source>
        <dbReference type="Google" id="ProtNLM"/>
    </source>
</evidence>